<feature type="compositionally biased region" description="Basic and acidic residues" evidence="1">
    <location>
        <begin position="19"/>
        <end position="48"/>
    </location>
</feature>
<dbReference type="RefSeq" id="WP_219539133.1">
    <property type="nucleotide sequence ID" value="NZ_JAHKRM010000054.1"/>
</dbReference>
<feature type="compositionally biased region" description="Gly residues" evidence="1">
    <location>
        <begin position="129"/>
        <end position="168"/>
    </location>
</feature>
<comment type="caution">
    <text evidence="2">The sequence shown here is derived from an EMBL/GenBank/DDBJ whole genome shotgun (WGS) entry which is preliminary data.</text>
</comment>
<name>A0ABW4GZK7_9ACTN</name>
<gene>
    <name evidence="2" type="ORF">ACFSJ0_62595</name>
</gene>
<protein>
    <submittedName>
        <fullName evidence="2">Uncharacterized protein</fullName>
    </submittedName>
</protein>
<dbReference type="EMBL" id="JBHUCM010000082">
    <property type="protein sequence ID" value="MFD1547723.1"/>
    <property type="molecule type" value="Genomic_DNA"/>
</dbReference>
<evidence type="ECO:0000256" key="1">
    <source>
        <dbReference type="SAM" id="MobiDB-lite"/>
    </source>
</evidence>
<organism evidence="2 3">
    <name type="scientific">Nonomuraea guangzhouensis</name>
    <dbReference type="NCBI Taxonomy" id="1291555"/>
    <lineage>
        <taxon>Bacteria</taxon>
        <taxon>Bacillati</taxon>
        <taxon>Actinomycetota</taxon>
        <taxon>Actinomycetes</taxon>
        <taxon>Streptosporangiales</taxon>
        <taxon>Streptosporangiaceae</taxon>
        <taxon>Nonomuraea</taxon>
    </lineage>
</organism>
<feature type="region of interest" description="Disordered" evidence="1">
    <location>
        <begin position="403"/>
        <end position="434"/>
    </location>
</feature>
<feature type="compositionally biased region" description="Low complexity" evidence="1">
    <location>
        <begin position="201"/>
        <end position="210"/>
    </location>
</feature>
<feature type="region of interest" description="Disordered" evidence="1">
    <location>
        <begin position="124"/>
        <end position="210"/>
    </location>
</feature>
<keyword evidence="3" id="KW-1185">Reference proteome</keyword>
<evidence type="ECO:0000313" key="3">
    <source>
        <dbReference type="Proteomes" id="UP001597097"/>
    </source>
</evidence>
<accession>A0ABW4GZK7</accession>
<feature type="region of interest" description="Disordered" evidence="1">
    <location>
        <begin position="1"/>
        <end position="53"/>
    </location>
</feature>
<proteinExistence type="predicted"/>
<dbReference type="Proteomes" id="UP001597097">
    <property type="component" value="Unassembled WGS sequence"/>
</dbReference>
<sequence>MTDTKQPAPPPPVEQAAAHVEEAEPVVVEHEASDGRGERVPVRGKKQEEDAEPGIPAGHLVIGAMSTLVLGGWALWEWLGTTGVLLAGGGVAATGGGYGYLRWRAAHPDRARALGSALGFGRDRRTGRHGGGGHGLLDGLGGGRGGRGGGVGRRMSFGGGHSGGLGVGHGRRSSASSRIPSLLGSGSGSHRPNGRHVPLSRTPGTTAAGRAARQALGRLNSAFNMPGAGRNRGAFRPLLGGGHGAGGAGFHGRGGIASRLAHGTAAAIGRGARHARAQGRGINREWTAATQQLADGGGRGLRRGWRRARQHGRAVNNAWTAAAKRLATGGLLGAARVSGRFLRWADRRTGRVTSGGWSALVRGDREHWDALRDAYRRWDAQLLFGVLTLTEWATRGLRGLWGRWRKRRNPPPPDDDTPNEAAPTPTPPSQPPGLIITGARLLYRRNTSMSGLIMPGGLVSPLVAMSAEMVSGVARFLPPDMWWVAADLQQLENVTGNVAAALRIYSRNLAVGYPIDHRIVDMFDEYSTTVGKASDYAMAIASAFEQVHADDIKRRTQPRTNEHLWNV</sequence>
<evidence type="ECO:0000313" key="2">
    <source>
        <dbReference type="EMBL" id="MFD1547723.1"/>
    </source>
</evidence>
<reference evidence="3" key="1">
    <citation type="journal article" date="2019" name="Int. J. Syst. Evol. Microbiol.">
        <title>The Global Catalogue of Microorganisms (GCM) 10K type strain sequencing project: providing services to taxonomists for standard genome sequencing and annotation.</title>
        <authorList>
            <consortium name="The Broad Institute Genomics Platform"/>
            <consortium name="The Broad Institute Genome Sequencing Center for Infectious Disease"/>
            <person name="Wu L."/>
            <person name="Ma J."/>
        </authorList>
    </citation>
    <scope>NUCLEOTIDE SEQUENCE [LARGE SCALE GENOMIC DNA]</scope>
    <source>
        <strain evidence="3">CGMCC 1.15399</strain>
    </source>
</reference>